<evidence type="ECO:0000313" key="1">
    <source>
        <dbReference type="EMBL" id="GLJ66996.1"/>
    </source>
</evidence>
<sequence length="121" mass="12887">MSITPNIAGRECWYGCGQPATVRIVADHRHGSVTRRVRYACDGHTERAVSTFPALSWDITISALPKPTVCDRCGRPVANVDGRWSDTESDTAILGSGQVCPEGGRDGLLHIVNGSTAADHG</sequence>
<accession>A0ABQ5ST86</accession>
<dbReference type="Proteomes" id="UP001142292">
    <property type="component" value="Unassembled WGS sequence"/>
</dbReference>
<reference evidence="1" key="1">
    <citation type="journal article" date="2014" name="Int. J. Syst. Evol. Microbiol.">
        <title>Complete genome of a new Firmicutes species belonging to the dominant human colonic microbiota ('Ruminococcus bicirculans') reveals two chromosomes and a selective capacity to utilize plant glucans.</title>
        <authorList>
            <consortium name="NISC Comparative Sequencing Program"/>
            <person name="Wegmann U."/>
            <person name="Louis P."/>
            <person name="Goesmann A."/>
            <person name="Henrissat B."/>
            <person name="Duncan S.H."/>
            <person name="Flint H.J."/>
        </authorList>
    </citation>
    <scope>NUCLEOTIDE SEQUENCE</scope>
    <source>
        <strain evidence="1">VKM Ac-1246</strain>
    </source>
</reference>
<name>A0ABQ5ST86_9ACTN</name>
<keyword evidence="2" id="KW-1185">Reference proteome</keyword>
<proteinExistence type="predicted"/>
<dbReference type="EMBL" id="BSEL01000003">
    <property type="protein sequence ID" value="GLJ66996.1"/>
    <property type="molecule type" value="Genomic_DNA"/>
</dbReference>
<evidence type="ECO:0000313" key="2">
    <source>
        <dbReference type="Proteomes" id="UP001142292"/>
    </source>
</evidence>
<gene>
    <name evidence="1" type="ORF">GCM10017579_10320</name>
</gene>
<reference evidence="1" key="2">
    <citation type="submission" date="2023-01" db="EMBL/GenBank/DDBJ databases">
        <authorList>
            <person name="Sun Q."/>
            <person name="Evtushenko L."/>
        </authorList>
    </citation>
    <scope>NUCLEOTIDE SEQUENCE</scope>
    <source>
        <strain evidence="1">VKM Ac-1246</strain>
    </source>
</reference>
<comment type="caution">
    <text evidence="1">The sequence shown here is derived from an EMBL/GenBank/DDBJ whole genome shotgun (WGS) entry which is preliminary data.</text>
</comment>
<protein>
    <submittedName>
        <fullName evidence="1">Uncharacterized protein</fullName>
    </submittedName>
</protein>
<organism evidence="1 2">
    <name type="scientific">Nocardioides luteus</name>
    <dbReference type="NCBI Taxonomy" id="1844"/>
    <lineage>
        <taxon>Bacteria</taxon>
        <taxon>Bacillati</taxon>
        <taxon>Actinomycetota</taxon>
        <taxon>Actinomycetes</taxon>
        <taxon>Propionibacteriales</taxon>
        <taxon>Nocardioidaceae</taxon>
        <taxon>Nocardioides</taxon>
    </lineage>
</organism>